<dbReference type="GO" id="GO:0003677">
    <property type="term" value="F:DNA binding"/>
    <property type="evidence" value="ECO:0007669"/>
    <property type="project" value="UniProtKB-KW"/>
</dbReference>
<evidence type="ECO:0000313" key="2">
    <source>
        <dbReference type="Proteomes" id="UP000291189"/>
    </source>
</evidence>
<dbReference type="EMBL" id="SDPU01000021">
    <property type="protein sequence ID" value="RYU12221.1"/>
    <property type="molecule type" value="Genomic_DNA"/>
</dbReference>
<dbReference type="InterPro" id="IPR009351">
    <property type="entry name" value="AlkZ-like"/>
</dbReference>
<organism evidence="1 2">
    <name type="scientific">Nocardioides iriomotensis</name>
    <dbReference type="NCBI Taxonomy" id="715784"/>
    <lineage>
        <taxon>Bacteria</taxon>
        <taxon>Bacillati</taxon>
        <taxon>Actinomycetota</taxon>
        <taxon>Actinomycetes</taxon>
        <taxon>Propionibacteriales</taxon>
        <taxon>Nocardioidaceae</taxon>
        <taxon>Nocardioides</taxon>
    </lineage>
</organism>
<reference evidence="1 2" key="1">
    <citation type="submission" date="2019-01" db="EMBL/GenBank/DDBJ databases">
        <title>Nocardioides guangzhouensis sp. nov., an actinobacterium isolated from soil.</title>
        <authorList>
            <person name="Fu Y."/>
            <person name="Cai Y."/>
            <person name="Lin Z."/>
            <person name="Chen P."/>
        </authorList>
    </citation>
    <scope>NUCLEOTIDE SEQUENCE [LARGE SCALE GENOMIC DNA]</scope>
    <source>
        <strain evidence="1 2">NBRC 105384</strain>
    </source>
</reference>
<keyword evidence="2" id="KW-1185">Reference proteome</keyword>
<evidence type="ECO:0000313" key="1">
    <source>
        <dbReference type="EMBL" id="RYU12221.1"/>
    </source>
</evidence>
<gene>
    <name evidence="1" type="ORF">ETU37_09325</name>
</gene>
<dbReference type="Proteomes" id="UP000291189">
    <property type="component" value="Unassembled WGS sequence"/>
</dbReference>
<sequence>MTGMTRRFTTAERRARLARRHLLLPALRTDDVVALTDAVVALHSTDPVTVHLSAAARMAHPSIPAVERCLYDDRALVRHHAMRRTLWIARPEVVRWMHAACTRKQAAVEHRRTAKFLTDAGRDDADAWIAGARKQVLDLLHEQGPMTTRRLGEELPELRVPIGLAPGKSYAATISAHTRIPLLLGFEGALVRTRPAGSWVSGAYVWDAMDTWMPGGVGDLTEQEGSVPLADAYLRRFGPVTQRDLQWWTGWTVALTKHALAGAGAEAVELEDGPGWVAAGDAESADDAPVPSWVALLPSLDPTTMGWKDRGWYLDPACADAFDSVGNAGATIWADGRVVGAWALGEDGAFLSHYFLEVSDGTRRAVLQEAERLQALVGETRFSVRFPGHMQKSLNG</sequence>
<dbReference type="PANTHER" id="PTHR38479">
    <property type="entry name" value="LMO0824 PROTEIN"/>
    <property type="match status" value="1"/>
</dbReference>
<dbReference type="OrthoDB" id="9148135at2"/>
<protein>
    <submittedName>
        <fullName evidence="1">Winged helix DNA-binding domain-containing protein</fullName>
    </submittedName>
</protein>
<comment type="caution">
    <text evidence="1">The sequence shown here is derived from an EMBL/GenBank/DDBJ whole genome shotgun (WGS) entry which is preliminary data.</text>
</comment>
<keyword evidence="1" id="KW-0238">DNA-binding</keyword>
<dbReference type="PANTHER" id="PTHR38479:SF2">
    <property type="entry name" value="WINGED HELIX DNA-BINDING DOMAIN-CONTAINING PROTEIN"/>
    <property type="match status" value="1"/>
</dbReference>
<proteinExistence type="predicted"/>
<dbReference type="Pfam" id="PF06224">
    <property type="entry name" value="AlkZ-like"/>
    <property type="match status" value="1"/>
</dbReference>
<dbReference type="AlphaFoldDB" id="A0A4Q5J428"/>
<name>A0A4Q5J428_9ACTN</name>
<accession>A0A4Q5J428</accession>